<dbReference type="RefSeq" id="XP_002635099.1">
    <property type="nucleotide sequence ID" value="XM_002635053.1"/>
</dbReference>
<name>A8XDA7_CAEBR</name>
<evidence type="ECO:0000313" key="2">
    <source>
        <dbReference type="EMBL" id="CAP30626.1"/>
    </source>
</evidence>
<accession>A8XDA7</accession>
<dbReference type="CTD" id="8577094"/>
<dbReference type="Pfam" id="PF07801">
    <property type="entry name" value="DUF1647"/>
    <property type="match status" value="2"/>
</dbReference>
<keyword evidence="3" id="KW-1185">Reference proteome</keyword>
<dbReference type="InterPro" id="IPR012444">
    <property type="entry name" value="DUF1647"/>
</dbReference>
<dbReference type="PANTHER" id="PTHR31389">
    <property type="entry name" value="LD39211P"/>
    <property type="match status" value="1"/>
</dbReference>
<dbReference type="InParanoid" id="A8XDA7"/>
<organism evidence="2 3">
    <name type="scientific">Caenorhabditis briggsae</name>
    <dbReference type="NCBI Taxonomy" id="6238"/>
    <lineage>
        <taxon>Eukaryota</taxon>
        <taxon>Metazoa</taxon>
        <taxon>Ecdysozoa</taxon>
        <taxon>Nematoda</taxon>
        <taxon>Chromadorea</taxon>
        <taxon>Rhabditida</taxon>
        <taxon>Rhabditina</taxon>
        <taxon>Rhabditomorpha</taxon>
        <taxon>Rhabditoidea</taxon>
        <taxon>Rhabditidae</taxon>
        <taxon>Peloderinae</taxon>
        <taxon>Caenorhabditis</taxon>
    </lineage>
</organism>
<evidence type="ECO:0000313" key="4">
    <source>
        <dbReference type="WormBase" id="CBG11319"/>
    </source>
</evidence>
<proteinExistence type="predicted"/>
<protein>
    <submittedName>
        <fullName evidence="2">Protein CBG11319</fullName>
    </submittedName>
</protein>
<dbReference type="WormBase" id="CBG11319">
    <property type="protein sequence ID" value="CBP17106"/>
    <property type="gene ID" value="WBGene00032453"/>
</dbReference>
<dbReference type="Proteomes" id="UP000008549">
    <property type="component" value="Unassembled WGS sequence"/>
</dbReference>
<keyword evidence="1" id="KW-0472">Membrane</keyword>
<evidence type="ECO:0000313" key="3">
    <source>
        <dbReference type="Proteomes" id="UP000008549"/>
    </source>
</evidence>
<dbReference type="eggNOG" id="ENOG502T7Y3">
    <property type="taxonomic scope" value="Eukaryota"/>
</dbReference>
<evidence type="ECO:0000256" key="1">
    <source>
        <dbReference type="SAM" id="Phobius"/>
    </source>
</evidence>
<feature type="transmembrane region" description="Helical" evidence="1">
    <location>
        <begin position="20"/>
        <end position="38"/>
    </location>
</feature>
<dbReference type="HOGENOM" id="CLU_413459_0_0_1"/>
<sequence length="664" mass="77724">MHKRPKNYRYFKKIIQRRPFVLTLVFGFSMFLIFLRLVSNKDNFSEVLNSCQCKSADRFYDFCYRIFRNATSIGKKFNCDLVNTLGRLDLLEAPQEAFNVSEAIRNESHVVFVSVTSDDYFNFSMSSLKCVREFYPDHKFILYGLDLSSNYTIPDNPNFEFRRFDTTPYPKFVDDLKIVQLKGLILAEVIRDYPILFWIDSNIAMRKPNVIKNLFDEISEYRTSEDYSPLTSLSVTDNKNPAVVNPALIQFFPSSSVDVNKVKFETFFIVKTKYTWKLLKWWVLCSLTEECIKSSGSRDTVLNVLLLNDFQETKKNYMKNNITGYLIISILDLLDFFRDTHLIMVFNSVVGYRFRSFFPILQTTPKSTLYIKMMISYICTKPIPNIDELDELYTHSDCMCTSNKTGKSYNFCYPDPHKPGTYGVKFNCSFVDTMKDLKLIGDADNLISLSDSIKNEDDVVFVSAASEDHLDDAMKSLASIREYYLYNKYVLFGLNISSKGIDLLPTDPNFEFCQFNATPYPEYVTNWKRYHFKGLVMAKAMRDFPIIWWIDAHSVMVDSDNCSTIFQLNHLIYSKVIIKSGPHYCLCQRQSIRGKLWTLCSLTDECINPPGAQLKCTFDRNHFDWWAGCYRYDQSVFNILVLNDYQNYRKFFMGNMEKSFRRLY</sequence>
<reference evidence="2 3" key="2">
    <citation type="journal article" date="2011" name="PLoS Genet.">
        <title>Caenorhabditis briggsae recombinant inbred line genotypes reveal inter-strain incompatibility and the evolution of recombination.</title>
        <authorList>
            <person name="Ross J.A."/>
            <person name="Koboldt D.C."/>
            <person name="Staisch J.E."/>
            <person name="Chamberlin H.M."/>
            <person name="Gupta B.P."/>
            <person name="Miller R.D."/>
            <person name="Baird S.E."/>
            <person name="Haag E.S."/>
        </authorList>
    </citation>
    <scope>NUCLEOTIDE SEQUENCE [LARGE SCALE GENOMIC DNA]</scope>
    <source>
        <strain evidence="2 3">AF16</strain>
    </source>
</reference>
<dbReference type="GeneID" id="8577094"/>
<dbReference type="OMA" id="IDSNIAM"/>
<dbReference type="EMBL" id="HE600908">
    <property type="protein sequence ID" value="CAP30626.1"/>
    <property type="molecule type" value="Genomic_DNA"/>
</dbReference>
<dbReference type="AlphaFoldDB" id="A8XDA7"/>
<gene>
    <name evidence="2 4" type="ORF">CBG11319</name>
    <name evidence="2" type="ORF">CBG_11319</name>
</gene>
<reference evidence="2 3" key="1">
    <citation type="journal article" date="2003" name="PLoS Biol.">
        <title>The genome sequence of Caenorhabditis briggsae: a platform for comparative genomics.</title>
        <authorList>
            <person name="Stein L.D."/>
            <person name="Bao Z."/>
            <person name="Blasiar D."/>
            <person name="Blumenthal T."/>
            <person name="Brent M.R."/>
            <person name="Chen N."/>
            <person name="Chinwalla A."/>
            <person name="Clarke L."/>
            <person name="Clee C."/>
            <person name="Coghlan A."/>
            <person name="Coulson A."/>
            <person name="D'Eustachio P."/>
            <person name="Fitch D.H."/>
            <person name="Fulton L.A."/>
            <person name="Fulton R.E."/>
            <person name="Griffiths-Jones S."/>
            <person name="Harris T.W."/>
            <person name="Hillier L.W."/>
            <person name="Kamath R."/>
            <person name="Kuwabara P.E."/>
            <person name="Mardis E.R."/>
            <person name="Marra M.A."/>
            <person name="Miner T.L."/>
            <person name="Minx P."/>
            <person name="Mullikin J.C."/>
            <person name="Plumb R.W."/>
            <person name="Rogers J."/>
            <person name="Schein J.E."/>
            <person name="Sohrmann M."/>
            <person name="Spieth J."/>
            <person name="Stajich J.E."/>
            <person name="Wei C."/>
            <person name="Willey D."/>
            <person name="Wilson R.K."/>
            <person name="Durbin R."/>
            <person name="Waterston R.H."/>
        </authorList>
    </citation>
    <scope>NUCLEOTIDE SEQUENCE [LARGE SCALE GENOMIC DNA]</scope>
    <source>
        <strain evidence="2 3">AF16</strain>
    </source>
</reference>
<keyword evidence="1" id="KW-1133">Transmembrane helix</keyword>
<keyword evidence="1" id="KW-0812">Transmembrane</keyword>
<dbReference type="KEGG" id="cbr:CBG_11319"/>
<dbReference type="PANTHER" id="PTHR31389:SF0">
    <property type="entry name" value="ALPHA-1,6-MANNOSYL-GLYCOPROTEIN 6-BETA-N-ACETYLGLUCOSAMINYLTRANSFERASE-RELATED"/>
    <property type="match status" value="1"/>
</dbReference>